<sequence>MNLKNQDKDSITSSHTKHEKKQIGRTTYFVCHYFTGNRPLENVIERLILSDKSLL</sequence>
<gene>
    <name evidence="2" type="ORF">ERS132452_01694</name>
</gene>
<accession>A0A0Z8QIY5</accession>
<organism evidence="2 3">
    <name type="scientific">Streptococcus suis</name>
    <dbReference type="NCBI Taxonomy" id="1307"/>
    <lineage>
        <taxon>Bacteria</taxon>
        <taxon>Bacillati</taxon>
        <taxon>Bacillota</taxon>
        <taxon>Bacilli</taxon>
        <taxon>Lactobacillales</taxon>
        <taxon>Streptococcaceae</taxon>
        <taxon>Streptococcus</taxon>
    </lineage>
</organism>
<evidence type="ECO:0000313" key="2">
    <source>
        <dbReference type="EMBL" id="CYW14380.1"/>
    </source>
</evidence>
<dbReference type="EMBL" id="FIIN01000011">
    <property type="protein sequence ID" value="CYW14380.1"/>
    <property type="molecule type" value="Genomic_DNA"/>
</dbReference>
<evidence type="ECO:0000256" key="1">
    <source>
        <dbReference type="SAM" id="MobiDB-lite"/>
    </source>
</evidence>
<proteinExistence type="predicted"/>
<name>A0A0Z8QIY5_STRSU</name>
<feature type="region of interest" description="Disordered" evidence="1">
    <location>
        <begin position="1"/>
        <end position="22"/>
    </location>
</feature>
<dbReference type="AlphaFoldDB" id="A0A0Z8QIY5"/>
<evidence type="ECO:0008006" key="4">
    <source>
        <dbReference type="Google" id="ProtNLM"/>
    </source>
</evidence>
<dbReference type="RefSeq" id="WP_171992879.1">
    <property type="nucleotide sequence ID" value="NZ_CEDG01000054.1"/>
</dbReference>
<evidence type="ECO:0000313" key="3">
    <source>
        <dbReference type="Proteomes" id="UP000071765"/>
    </source>
</evidence>
<protein>
    <recommendedName>
        <fullName evidence="4">Transposase</fullName>
    </recommendedName>
</protein>
<dbReference type="Proteomes" id="UP000071765">
    <property type="component" value="Unassembled WGS sequence"/>
</dbReference>
<feature type="compositionally biased region" description="Basic and acidic residues" evidence="1">
    <location>
        <begin position="1"/>
        <end position="10"/>
    </location>
</feature>
<reference evidence="2 3" key="1">
    <citation type="submission" date="2016-02" db="EMBL/GenBank/DDBJ databases">
        <authorList>
            <consortium name="Pathogen Informatics"/>
        </authorList>
    </citation>
    <scope>NUCLEOTIDE SEQUENCE [LARGE SCALE GENOMIC DNA]</scope>
    <source>
        <strain evidence="2 3">LSS90</strain>
    </source>
</reference>